<reference evidence="2 3" key="2">
    <citation type="submission" date="2018-11" db="EMBL/GenBank/DDBJ databases">
        <authorList>
            <consortium name="Pathogen Informatics"/>
        </authorList>
    </citation>
    <scope>NUCLEOTIDE SEQUENCE [LARGE SCALE GENOMIC DNA]</scope>
    <source>
        <strain evidence="2">Dakar</strain>
        <strain evidence="3">Dakar, Senegal</strain>
    </source>
</reference>
<evidence type="ECO:0000256" key="1">
    <source>
        <dbReference type="SAM" id="MobiDB-lite"/>
    </source>
</evidence>
<evidence type="ECO:0000313" key="3">
    <source>
        <dbReference type="Proteomes" id="UP000279833"/>
    </source>
</evidence>
<evidence type="ECO:0000313" key="2">
    <source>
        <dbReference type="EMBL" id="VDP66588.1"/>
    </source>
</evidence>
<evidence type="ECO:0000313" key="4">
    <source>
        <dbReference type="WBParaSite" id="SCUD_0001867201-mRNA-1"/>
    </source>
</evidence>
<dbReference type="WBParaSite" id="SCUD_0001867201-mRNA-1">
    <property type="protein sequence ID" value="SCUD_0001867201-mRNA-1"/>
    <property type="gene ID" value="SCUD_0001867201"/>
</dbReference>
<organism evidence="4">
    <name type="scientific">Schistosoma curassoni</name>
    <dbReference type="NCBI Taxonomy" id="6186"/>
    <lineage>
        <taxon>Eukaryota</taxon>
        <taxon>Metazoa</taxon>
        <taxon>Spiralia</taxon>
        <taxon>Lophotrochozoa</taxon>
        <taxon>Platyhelminthes</taxon>
        <taxon>Trematoda</taxon>
        <taxon>Digenea</taxon>
        <taxon>Strigeidida</taxon>
        <taxon>Schistosomatoidea</taxon>
        <taxon>Schistosomatidae</taxon>
        <taxon>Schistosoma</taxon>
    </lineage>
</organism>
<reference evidence="4" key="1">
    <citation type="submission" date="2016-06" db="UniProtKB">
        <authorList>
            <consortium name="WormBaseParasite"/>
        </authorList>
    </citation>
    <scope>IDENTIFICATION</scope>
</reference>
<dbReference type="EMBL" id="UZAK01041348">
    <property type="protein sequence ID" value="VDP66588.1"/>
    <property type="molecule type" value="Genomic_DNA"/>
</dbReference>
<sequence length="138" mass="15700">MKKTNKLARKYSKTEKPVKDKEGKPITEIQEQMNTLVKYFEELLNRLTPLDPLNIEAAYINLPIDITQPTIQEVIMTVRQINSGNAAGADNILAEALKSDTEATPNTLSILFRKVKYRWTGRKDISSRYAFQLRTGVS</sequence>
<accession>A0A183KUC9</accession>
<gene>
    <name evidence="2" type="ORF">SCUD_LOCUS18669</name>
</gene>
<feature type="compositionally biased region" description="Basic residues" evidence="1">
    <location>
        <begin position="1"/>
        <end position="11"/>
    </location>
</feature>
<name>A0A183KUC9_9TREM</name>
<keyword evidence="3" id="KW-1185">Reference proteome</keyword>
<feature type="compositionally biased region" description="Basic and acidic residues" evidence="1">
    <location>
        <begin position="12"/>
        <end position="23"/>
    </location>
</feature>
<protein>
    <submittedName>
        <fullName evidence="4">Transposase</fullName>
    </submittedName>
</protein>
<feature type="region of interest" description="Disordered" evidence="1">
    <location>
        <begin position="1"/>
        <end position="23"/>
    </location>
</feature>
<proteinExistence type="predicted"/>
<dbReference type="AlphaFoldDB" id="A0A183KUC9"/>
<dbReference type="Proteomes" id="UP000279833">
    <property type="component" value="Unassembled WGS sequence"/>
</dbReference>